<protein>
    <submittedName>
        <fullName evidence="1">Uncharacterized protein</fullName>
    </submittedName>
</protein>
<sequence length="155" mass="17323">MRARDMVNAGGLLGPVPVEKASGIVNLLLYPEDFDTLIDQLHTAIPLHPKITLDRLTIFGHHESTPEFLNATVEKLRFMYQTHVDSLKITGIDKPWPGVEVSEAHPTTKKLEWSAFGNKENEYAIGLLGRLEVRGNGAPYTVDVQVAERGRHTER</sequence>
<dbReference type="Proteomes" id="UP001230649">
    <property type="component" value="Unassembled WGS sequence"/>
</dbReference>
<comment type="caution">
    <text evidence="1">The sequence shown here is derived from an EMBL/GenBank/DDBJ whole genome shotgun (WGS) entry which is preliminary data.</text>
</comment>
<reference evidence="1" key="1">
    <citation type="submission" date="2023-04" db="EMBL/GenBank/DDBJ databases">
        <title>Draft Genome sequencing of Naganishia species isolated from polar environments using Oxford Nanopore Technology.</title>
        <authorList>
            <person name="Leo P."/>
            <person name="Venkateswaran K."/>
        </authorList>
    </citation>
    <scope>NUCLEOTIDE SEQUENCE</scope>
    <source>
        <strain evidence="1">MNA-CCFEE 5262</strain>
    </source>
</reference>
<evidence type="ECO:0000313" key="1">
    <source>
        <dbReference type="EMBL" id="KAJ9097785.1"/>
    </source>
</evidence>
<evidence type="ECO:0000313" key="2">
    <source>
        <dbReference type="Proteomes" id="UP001230649"/>
    </source>
</evidence>
<keyword evidence="2" id="KW-1185">Reference proteome</keyword>
<organism evidence="1 2">
    <name type="scientific">Naganishia adeliensis</name>
    <dbReference type="NCBI Taxonomy" id="92952"/>
    <lineage>
        <taxon>Eukaryota</taxon>
        <taxon>Fungi</taxon>
        <taxon>Dikarya</taxon>
        <taxon>Basidiomycota</taxon>
        <taxon>Agaricomycotina</taxon>
        <taxon>Tremellomycetes</taxon>
        <taxon>Filobasidiales</taxon>
        <taxon>Filobasidiaceae</taxon>
        <taxon>Naganishia</taxon>
    </lineage>
</organism>
<gene>
    <name evidence="1" type="ORF">QFC20_006131</name>
</gene>
<accession>A0ACC2VFS4</accession>
<proteinExistence type="predicted"/>
<name>A0ACC2VFS4_9TREE</name>
<dbReference type="EMBL" id="JASBWS010000100">
    <property type="protein sequence ID" value="KAJ9097785.1"/>
    <property type="molecule type" value="Genomic_DNA"/>
</dbReference>